<reference evidence="2" key="2">
    <citation type="journal article" date="2013" name="Nat. Commun.">
        <title>Genome of the Chinese tree shrew.</title>
        <authorList>
            <person name="Fan Y."/>
            <person name="Huang Z.Y."/>
            <person name="Cao C.C."/>
            <person name="Chen C.S."/>
            <person name="Chen Y.X."/>
            <person name="Fan D.D."/>
            <person name="He J."/>
            <person name="Hou H.L."/>
            <person name="Hu L."/>
            <person name="Hu X.T."/>
            <person name="Jiang X.T."/>
            <person name="Lai R."/>
            <person name="Lang Y.S."/>
            <person name="Liang B."/>
            <person name="Liao S.G."/>
            <person name="Mu D."/>
            <person name="Ma Y.Y."/>
            <person name="Niu Y.Y."/>
            <person name="Sun X.Q."/>
            <person name="Xia J.Q."/>
            <person name="Xiao J."/>
            <person name="Xiong Z.Q."/>
            <person name="Xu L."/>
            <person name="Yang L."/>
            <person name="Zhang Y."/>
            <person name="Zhao W."/>
            <person name="Zhao X.D."/>
            <person name="Zheng Y.T."/>
            <person name="Zhou J.M."/>
            <person name="Zhu Y.B."/>
            <person name="Zhang G.J."/>
            <person name="Wang J."/>
            <person name="Yao Y.G."/>
        </authorList>
    </citation>
    <scope>NUCLEOTIDE SEQUENCE [LARGE SCALE GENOMIC DNA]</scope>
</reference>
<accession>L9JEQ7</accession>
<keyword evidence="2" id="KW-1185">Reference proteome</keyword>
<dbReference type="Proteomes" id="UP000011518">
    <property type="component" value="Unassembled WGS sequence"/>
</dbReference>
<evidence type="ECO:0000313" key="1">
    <source>
        <dbReference type="EMBL" id="ELW47462.1"/>
    </source>
</evidence>
<gene>
    <name evidence="1" type="ORF">TREES_T100021055</name>
</gene>
<name>L9JEQ7_TUPCH</name>
<reference evidence="2" key="1">
    <citation type="submission" date="2012-07" db="EMBL/GenBank/DDBJ databases">
        <title>Genome of the Chinese tree shrew, a rising model animal genetically related to primates.</title>
        <authorList>
            <person name="Zhang G."/>
            <person name="Fan Y."/>
            <person name="Yao Y."/>
            <person name="Huang Z."/>
        </authorList>
    </citation>
    <scope>NUCLEOTIDE SEQUENCE [LARGE SCALE GENOMIC DNA]</scope>
</reference>
<proteinExistence type="predicted"/>
<protein>
    <submittedName>
        <fullName evidence="1">Uncharacterized protein</fullName>
    </submittedName>
</protein>
<organism evidence="1 2">
    <name type="scientific">Tupaia chinensis</name>
    <name type="common">Chinese tree shrew</name>
    <name type="synonym">Tupaia belangeri chinensis</name>
    <dbReference type="NCBI Taxonomy" id="246437"/>
    <lineage>
        <taxon>Eukaryota</taxon>
        <taxon>Metazoa</taxon>
        <taxon>Chordata</taxon>
        <taxon>Craniata</taxon>
        <taxon>Vertebrata</taxon>
        <taxon>Euteleostomi</taxon>
        <taxon>Mammalia</taxon>
        <taxon>Eutheria</taxon>
        <taxon>Euarchontoglires</taxon>
        <taxon>Scandentia</taxon>
        <taxon>Tupaiidae</taxon>
        <taxon>Tupaia</taxon>
    </lineage>
</organism>
<dbReference type="InParanoid" id="L9JEQ7"/>
<sequence length="296" mass="31857">MVLGKQLTSLSVTLFGSSGDERELSGAPVVCTPPSPADTTVGQATGGRARRQHVDVAVGRWTVVYAALLEGRLRLRLQTPLWAKQPEAERGGSTWTWQWEGGRSSMQLSLREGLPLPTCCTTGLGQQLHVDSSGGHGPHPLHVWTAWEDVVTAHSTCGQLGKTWPHLLHMWTAWEDVALPAPHVDGWGGHGPHLLHVRTAQEDVAPACSTCRGRQHIAAETCSPSRSPPAILSRYHLHPPHCHIPPKHQIWDTTSTIARPDPVCSGSPSPRCPTRVCDSARASGQKALSLSALCPA</sequence>
<dbReference type="EMBL" id="KB321112">
    <property type="protein sequence ID" value="ELW47462.1"/>
    <property type="molecule type" value="Genomic_DNA"/>
</dbReference>
<evidence type="ECO:0000313" key="2">
    <source>
        <dbReference type="Proteomes" id="UP000011518"/>
    </source>
</evidence>
<dbReference type="AlphaFoldDB" id="L9JEQ7"/>